<evidence type="ECO:0000256" key="1">
    <source>
        <dbReference type="SAM" id="Phobius"/>
    </source>
</evidence>
<reference evidence="2 3" key="1">
    <citation type="journal article" date="2018" name="Front. Microbiol.">
        <title>Description and Comparative Genomics of Macrococcus caseolyticus subsp. hominis subsp. nov., Macrococcus goetzii sp. nov., Macrococcus epidermidis sp. nov., and Macrococcus bohemicus sp. nov., Novel Macrococci From Human Clinical Material With Virulence Potential and Suspected Uptake of Foreign DNA by Natural Transformation.</title>
        <authorList>
            <person name="Maslanova I."/>
            <person name="Wertheimer Z."/>
            <person name="Sedlacek I."/>
            <person name="Svec P."/>
            <person name="Indrakova A."/>
            <person name="Kovarovic V."/>
            <person name="Schumann P."/>
            <person name="Sproer C."/>
            <person name="Kralova S."/>
            <person name="Sedo O."/>
            <person name="Kristofova L."/>
            <person name="Vrbovska V."/>
            <person name="Fuzik T."/>
            <person name="Petras P."/>
            <person name="Zdrahal Z."/>
            <person name="Ruzickova V."/>
            <person name="Doskar J."/>
            <person name="Pantucek R."/>
        </authorList>
    </citation>
    <scope>NUCLEOTIDE SEQUENCE [LARGE SCALE GENOMIC DNA]</scope>
    <source>
        <strain evidence="2 3">03/115</strain>
        <plasmid evidence="2">pZKMB2</plasmid>
    </source>
</reference>
<dbReference type="RefSeq" id="WP_111744453.1">
    <property type="nucleotide sequence ID" value="NZ_CM009973.1"/>
</dbReference>
<dbReference type="EMBL" id="PZJG01000031">
    <property type="protein sequence ID" value="RAK47654.1"/>
    <property type="molecule type" value="Genomic_DNA"/>
</dbReference>
<dbReference type="AlphaFoldDB" id="A0A328A1A4"/>
<name>A0A328A1A4_9STAP</name>
<sequence length="110" mass="11776">MNELITSMGIQNFLSLFDFLGYIDLGHFLQLNDAQTSIVNGLKKISGFLRVVGLAVAAVYVAIAGYQFMWGGPNGSQAGKTYLLNAVIGLVLIYGAGEIANWVADNVANF</sequence>
<dbReference type="Proteomes" id="UP000249579">
    <property type="component" value="Plasmid pZKMB2"/>
</dbReference>
<protein>
    <recommendedName>
        <fullName evidence="4">Conjugal transfer protein</fullName>
    </recommendedName>
</protein>
<feature type="transmembrane region" description="Helical" evidence="1">
    <location>
        <begin position="82"/>
        <end position="104"/>
    </location>
</feature>
<keyword evidence="1" id="KW-0472">Membrane</keyword>
<keyword evidence="1" id="KW-1133">Transmembrane helix</keyword>
<gene>
    <name evidence="2" type="ORF">BHX94_12410</name>
</gene>
<evidence type="ECO:0008006" key="4">
    <source>
        <dbReference type="Google" id="ProtNLM"/>
    </source>
</evidence>
<keyword evidence="2" id="KW-0614">Plasmid</keyword>
<accession>A0A328A1A4</accession>
<dbReference type="Pfam" id="PF04956">
    <property type="entry name" value="TrbC"/>
    <property type="match status" value="1"/>
</dbReference>
<evidence type="ECO:0000313" key="3">
    <source>
        <dbReference type="Proteomes" id="UP000249579"/>
    </source>
</evidence>
<evidence type="ECO:0000313" key="2">
    <source>
        <dbReference type="EMBL" id="RAK47654.1"/>
    </source>
</evidence>
<proteinExistence type="predicted"/>
<feature type="transmembrane region" description="Helical" evidence="1">
    <location>
        <begin position="48"/>
        <end position="70"/>
    </location>
</feature>
<dbReference type="InterPro" id="IPR007039">
    <property type="entry name" value="TrbC/VirB2"/>
</dbReference>
<dbReference type="OrthoDB" id="2418591at2"/>
<organism evidence="2 3">
    <name type="scientific">Macrococcoides bohemicum</name>
    <dbReference type="NCBI Taxonomy" id="1903056"/>
    <lineage>
        <taxon>Bacteria</taxon>
        <taxon>Bacillati</taxon>
        <taxon>Bacillota</taxon>
        <taxon>Bacilli</taxon>
        <taxon>Bacillales</taxon>
        <taxon>Staphylococcaceae</taxon>
        <taxon>Macrococcoides</taxon>
    </lineage>
</organism>
<keyword evidence="1" id="KW-0812">Transmembrane</keyword>
<geneLocation type="plasmid" evidence="3">
    <name>pzkmb2</name>
</geneLocation>
<comment type="caution">
    <text evidence="2">The sequence shown here is derived from an EMBL/GenBank/DDBJ whole genome shotgun (WGS) entry which is preliminary data.</text>
</comment>